<dbReference type="OrthoDB" id="1644680at2"/>
<dbReference type="RefSeq" id="WP_004801637.1">
    <property type="nucleotide sequence ID" value="NZ_AUGJ01000015.1"/>
</dbReference>
<feature type="transmembrane region" description="Helical" evidence="1">
    <location>
        <begin position="73"/>
        <end position="92"/>
    </location>
</feature>
<evidence type="ECO:0000313" key="3">
    <source>
        <dbReference type="Proteomes" id="UP000011758"/>
    </source>
</evidence>
<reference evidence="2 3" key="1">
    <citation type="submission" date="2013-02" db="EMBL/GenBank/DDBJ databases">
        <title>The Genome Sequence of Lactobacillus catenaformis F0143.</title>
        <authorList>
            <consortium name="The Broad Institute Genome Sequencing Platform"/>
            <person name="Earl A."/>
            <person name="Ward D."/>
            <person name="Feldgarden M."/>
            <person name="Gevers D."/>
            <person name="Izard J."/>
            <person name="Blanton J.M."/>
            <person name="Mathney J."/>
            <person name="Dewhirst F.E."/>
            <person name="Young S.K."/>
            <person name="Zeng Q."/>
            <person name="Gargeya S."/>
            <person name="Fitzgerald M."/>
            <person name="Haas B."/>
            <person name="Abouelleil A."/>
            <person name="Alvarado L."/>
            <person name="Arachchi H.M."/>
            <person name="Berlin A."/>
            <person name="Chapman S.B."/>
            <person name="Gearin G."/>
            <person name="Goldberg J."/>
            <person name="Griggs A."/>
            <person name="Gujja S."/>
            <person name="Hansen M."/>
            <person name="Heiman D."/>
            <person name="Howarth C."/>
            <person name="Larimer J."/>
            <person name="Lui A."/>
            <person name="MacDonald P.J.P."/>
            <person name="McCowen C."/>
            <person name="Montmayeur A."/>
            <person name="Murphy C."/>
            <person name="Neiman D."/>
            <person name="Pearson M."/>
            <person name="Priest M."/>
            <person name="Roberts A."/>
            <person name="Saif S."/>
            <person name="Shea T."/>
            <person name="Sisk P."/>
            <person name="Stolte C."/>
            <person name="Sykes S."/>
            <person name="Wortman J."/>
            <person name="Nusbaum C."/>
            <person name="Birren B."/>
        </authorList>
    </citation>
    <scope>NUCLEOTIDE SEQUENCE [LARGE SCALE GENOMIC DNA]</scope>
    <source>
        <strain evidence="2 3">OT 569</strain>
    </source>
</reference>
<name>M2NGB0_9FIRM</name>
<proteinExistence type="predicted"/>
<keyword evidence="1" id="KW-0472">Membrane</keyword>
<sequence>MKFQINLQSDIDNNINMNDKESLKNQIQVLENIYANIRTELYSYFLGKRSWRYALFMIVFTLGSFMLTNRIFYLYVLFFSILAIMLISLILAETTARAVRKHISIRIQDFKNKLDALKRKENII</sequence>
<protein>
    <submittedName>
        <fullName evidence="2">Uncharacterized protein</fullName>
    </submittedName>
</protein>
<dbReference type="EMBL" id="AGEJ01000008">
    <property type="protein sequence ID" value="EMD17283.1"/>
    <property type="molecule type" value="Genomic_DNA"/>
</dbReference>
<evidence type="ECO:0000313" key="2">
    <source>
        <dbReference type="EMBL" id="EMD17283.1"/>
    </source>
</evidence>
<keyword evidence="3" id="KW-1185">Reference proteome</keyword>
<organism evidence="2 3">
    <name type="scientific">Eggerthia catenaformis OT 569 = DSM 20559</name>
    <dbReference type="NCBI Taxonomy" id="999415"/>
    <lineage>
        <taxon>Bacteria</taxon>
        <taxon>Bacillati</taxon>
        <taxon>Bacillota</taxon>
        <taxon>Erysipelotrichia</taxon>
        <taxon>Erysipelotrichales</taxon>
        <taxon>Coprobacillaceae</taxon>
        <taxon>Eggerthia</taxon>
    </lineage>
</organism>
<dbReference type="eggNOG" id="ENOG50335SR">
    <property type="taxonomic scope" value="Bacteria"/>
</dbReference>
<dbReference type="Proteomes" id="UP000011758">
    <property type="component" value="Unassembled WGS sequence"/>
</dbReference>
<keyword evidence="1" id="KW-1133">Transmembrane helix</keyword>
<keyword evidence="1" id="KW-0812">Transmembrane</keyword>
<feature type="transmembrane region" description="Helical" evidence="1">
    <location>
        <begin position="50"/>
        <end position="67"/>
    </location>
</feature>
<dbReference type="BioCyc" id="ECAT999415-HMP:GTTI-446-MONOMER"/>
<gene>
    <name evidence="2" type="ORF">HMPREF9943_00436</name>
</gene>
<dbReference type="AlphaFoldDB" id="M2NGB0"/>
<comment type="caution">
    <text evidence="2">The sequence shown here is derived from an EMBL/GenBank/DDBJ whole genome shotgun (WGS) entry which is preliminary data.</text>
</comment>
<dbReference type="STRING" id="999415.HMPREF9943_00436"/>
<evidence type="ECO:0000256" key="1">
    <source>
        <dbReference type="SAM" id="Phobius"/>
    </source>
</evidence>
<accession>M2NGB0</accession>